<dbReference type="Proteomes" id="UP000599109">
    <property type="component" value="Unassembled WGS sequence"/>
</dbReference>
<sequence length="189" mass="21656">MPRRRKPPKPPRILRSYWGPDPLAPDAMRRTEGMAERLCKFWAQAQQWREEAQDKLADAQALLDAVRPGASDALWQRAFYAVIEEKVAEAYRDDDAAKRQQEWCVGAIDAALAVLSASERAEINKRGANERRAADMRRRISDIRDRLLFDKMDDSAPHIIDAWPLEFGKAPDEDTIYGHLKKIRSNKGD</sequence>
<protein>
    <submittedName>
        <fullName evidence="1">Uncharacterized protein</fullName>
    </submittedName>
</protein>
<evidence type="ECO:0000313" key="1">
    <source>
        <dbReference type="EMBL" id="MBL0392393.1"/>
    </source>
</evidence>
<accession>A0A936YZQ8</accession>
<name>A0A936YZQ8_9BURK</name>
<comment type="caution">
    <text evidence="1">The sequence shown here is derived from an EMBL/GenBank/DDBJ whole genome shotgun (WGS) entry which is preliminary data.</text>
</comment>
<dbReference type="RefSeq" id="WP_201675022.1">
    <property type="nucleotide sequence ID" value="NZ_JAEQNE010000003.1"/>
</dbReference>
<reference evidence="1 2" key="1">
    <citation type="journal article" date="2017" name="Int. J. Syst. Evol. Microbiol.">
        <title>Ramlibacter monticola sp. nov., isolated from forest soil.</title>
        <authorList>
            <person name="Chaudhary D.K."/>
            <person name="Kim J."/>
        </authorList>
    </citation>
    <scope>NUCLEOTIDE SEQUENCE [LARGE SCALE GENOMIC DNA]</scope>
    <source>
        <strain evidence="1 2">KACC 19175</strain>
    </source>
</reference>
<dbReference type="EMBL" id="JAEQNE010000003">
    <property type="protein sequence ID" value="MBL0392393.1"/>
    <property type="molecule type" value="Genomic_DNA"/>
</dbReference>
<organism evidence="1 2">
    <name type="scientific">Ramlibacter monticola</name>
    <dbReference type="NCBI Taxonomy" id="1926872"/>
    <lineage>
        <taxon>Bacteria</taxon>
        <taxon>Pseudomonadati</taxon>
        <taxon>Pseudomonadota</taxon>
        <taxon>Betaproteobacteria</taxon>
        <taxon>Burkholderiales</taxon>
        <taxon>Comamonadaceae</taxon>
        <taxon>Ramlibacter</taxon>
    </lineage>
</organism>
<keyword evidence="2" id="KW-1185">Reference proteome</keyword>
<dbReference type="AlphaFoldDB" id="A0A936YZQ8"/>
<evidence type="ECO:0000313" key="2">
    <source>
        <dbReference type="Proteomes" id="UP000599109"/>
    </source>
</evidence>
<gene>
    <name evidence="1" type="ORF">JJ685_14735</name>
</gene>
<proteinExistence type="predicted"/>